<dbReference type="Gene3D" id="2.40.10.10">
    <property type="entry name" value="Trypsin-like serine proteases"/>
    <property type="match status" value="1"/>
</dbReference>
<gene>
    <name evidence="2" type="primary">LOC113790198</name>
</gene>
<evidence type="ECO:0000313" key="2">
    <source>
        <dbReference type="RefSeq" id="XP_027195637.1"/>
    </source>
</evidence>
<sequence length="350" mass="41097">MFNVVQRLYLFLLFILLSITINYCQNRIKRFAYNGNDPLEYIHPYICAFIHKQKMLANCMGVLIGKDGEILVTANCINIIAKNKSNYFVYVGHTRWGNNYRSIDDKFVYDIHKIIPHLYDETGIHDPFHDLAIVKIRSKDNLMPTSRALLLFSNIMDVKFLKNCQFIGWWENNRIISKIETSLKDNYDICLKSFKGFEEKNIYCLDVFIDCQQFYGDFYGSLFCVLNVDSSEMNFLLSMAKFVIEKCEKPSESVNNVYVAVRLSVFKEWIEQRIEILDFNLPPMVSTFPTEKTTTSKNQRNKSVIDFGFWDFRISIDFSLDNLNILPCSIFFLLMFIALLFFSFIECAYL</sequence>
<dbReference type="Proteomes" id="UP000515146">
    <property type="component" value="Unplaced"/>
</dbReference>
<dbReference type="KEGG" id="dpte:113790198"/>
<evidence type="ECO:0000313" key="1">
    <source>
        <dbReference type="Proteomes" id="UP000515146"/>
    </source>
</evidence>
<keyword evidence="1" id="KW-1185">Reference proteome</keyword>
<dbReference type="GO" id="GO:0006508">
    <property type="term" value="P:proteolysis"/>
    <property type="evidence" value="ECO:0007669"/>
    <property type="project" value="InterPro"/>
</dbReference>
<dbReference type="InterPro" id="IPR009003">
    <property type="entry name" value="Peptidase_S1_PA"/>
</dbReference>
<proteinExistence type="predicted"/>
<protein>
    <submittedName>
        <fullName evidence="2">Uncharacterized protein LOC113790198</fullName>
    </submittedName>
</protein>
<dbReference type="InterPro" id="IPR043504">
    <property type="entry name" value="Peptidase_S1_PA_chymotrypsin"/>
</dbReference>
<dbReference type="Pfam" id="PF00089">
    <property type="entry name" value="Trypsin"/>
    <property type="match status" value="1"/>
</dbReference>
<dbReference type="RefSeq" id="XP_027195637.1">
    <property type="nucleotide sequence ID" value="XM_027339836.1"/>
</dbReference>
<organism evidence="1 2">
    <name type="scientific">Dermatophagoides pteronyssinus</name>
    <name type="common">European house dust mite</name>
    <dbReference type="NCBI Taxonomy" id="6956"/>
    <lineage>
        <taxon>Eukaryota</taxon>
        <taxon>Metazoa</taxon>
        <taxon>Ecdysozoa</taxon>
        <taxon>Arthropoda</taxon>
        <taxon>Chelicerata</taxon>
        <taxon>Arachnida</taxon>
        <taxon>Acari</taxon>
        <taxon>Acariformes</taxon>
        <taxon>Sarcoptiformes</taxon>
        <taxon>Astigmata</taxon>
        <taxon>Psoroptidia</taxon>
        <taxon>Analgoidea</taxon>
        <taxon>Pyroglyphidae</taxon>
        <taxon>Dermatophagoidinae</taxon>
        <taxon>Dermatophagoides</taxon>
    </lineage>
</organism>
<dbReference type="InterPro" id="IPR001254">
    <property type="entry name" value="Trypsin_dom"/>
</dbReference>
<dbReference type="AlphaFoldDB" id="A0A6P6XQB7"/>
<dbReference type="SUPFAM" id="SSF50494">
    <property type="entry name" value="Trypsin-like serine proteases"/>
    <property type="match status" value="1"/>
</dbReference>
<dbReference type="GO" id="GO:0004252">
    <property type="term" value="F:serine-type endopeptidase activity"/>
    <property type="evidence" value="ECO:0007669"/>
    <property type="project" value="InterPro"/>
</dbReference>
<dbReference type="OrthoDB" id="6532492at2759"/>
<accession>A0A6P6XQB7</accession>
<name>A0A6P6XQB7_DERPT</name>
<reference evidence="2" key="1">
    <citation type="submission" date="2025-08" db="UniProtKB">
        <authorList>
            <consortium name="RefSeq"/>
        </authorList>
    </citation>
    <scope>IDENTIFICATION</scope>
    <source>
        <strain evidence="2">Airmid</strain>
    </source>
</reference>
<dbReference type="PROSITE" id="PS50240">
    <property type="entry name" value="TRYPSIN_DOM"/>
    <property type="match status" value="1"/>
</dbReference>
<dbReference type="InParanoid" id="A0A6P6XQB7"/>